<name>A0ABW3IQ67_9RHOB</name>
<dbReference type="RefSeq" id="WP_386074064.1">
    <property type="nucleotide sequence ID" value="NZ_JBHTJT010000008.1"/>
</dbReference>
<gene>
    <name evidence="3" type="ORF">ACFQ2S_08780</name>
</gene>
<evidence type="ECO:0000259" key="2">
    <source>
        <dbReference type="Pfam" id="PF07811"/>
    </source>
</evidence>
<evidence type="ECO:0000256" key="1">
    <source>
        <dbReference type="SAM" id="Phobius"/>
    </source>
</evidence>
<evidence type="ECO:0000313" key="4">
    <source>
        <dbReference type="Proteomes" id="UP001597108"/>
    </source>
</evidence>
<dbReference type="InterPro" id="IPR012495">
    <property type="entry name" value="TadE-like_dom"/>
</dbReference>
<proteinExistence type="predicted"/>
<sequence>MTARCTYRSARQRLRAFRREEDGTTLVEFALVLALFLLILFGLIDFGRLAFHYVTTEKAMHVAARVAAVRPPACAGVPEFHRISDSVTLPAPDYGTRCNAGGAICQTTGTISCSGAIANPTVAEIWPIIRGTLPNDAGPDVLRFSYAYDPNLGFLGGPYVPVVTVEIQNLDFQFISPLGALVGLTGATAPSGLGGDIAFPAMSVSMPGEDLAHGSAG</sequence>
<keyword evidence="4" id="KW-1185">Reference proteome</keyword>
<comment type="caution">
    <text evidence="3">The sequence shown here is derived from an EMBL/GenBank/DDBJ whole genome shotgun (WGS) entry which is preliminary data.</text>
</comment>
<accession>A0ABW3IQ67</accession>
<keyword evidence="1" id="KW-1133">Transmembrane helix</keyword>
<protein>
    <submittedName>
        <fullName evidence="3">TadE/TadG family type IV pilus assembly protein</fullName>
    </submittedName>
</protein>
<reference evidence="4" key="1">
    <citation type="journal article" date="2019" name="Int. J. Syst. Evol. Microbiol.">
        <title>The Global Catalogue of Microorganisms (GCM) 10K type strain sequencing project: providing services to taxonomists for standard genome sequencing and annotation.</title>
        <authorList>
            <consortium name="The Broad Institute Genomics Platform"/>
            <consortium name="The Broad Institute Genome Sequencing Center for Infectious Disease"/>
            <person name="Wu L."/>
            <person name="Ma J."/>
        </authorList>
    </citation>
    <scope>NUCLEOTIDE SEQUENCE [LARGE SCALE GENOMIC DNA]</scope>
    <source>
        <strain evidence="4">CCUG 60524</strain>
    </source>
</reference>
<keyword evidence="1" id="KW-0472">Membrane</keyword>
<dbReference type="EMBL" id="JBHTJT010000008">
    <property type="protein sequence ID" value="MFD0979745.1"/>
    <property type="molecule type" value="Genomic_DNA"/>
</dbReference>
<feature type="transmembrane region" description="Helical" evidence="1">
    <location>
        <begin position="29"/>
        <end position="51"/>
    </location>
</feature>
<evidence type="ECO:0000313" key="3">
    <source>
        <dbReference type="EMBL" id="MFD0979745.1"/>
    </source>
</evidence>
<organism evidence="3 4">
    <name type="scientific">Tropicimonas aquimaris</name>
    <dbReference type="NCBI Taxonomy" id="914152"/>
    <lineage>
        <taxon>Bacteria</taxon>
        <taxon>Pseudomonadati</taxon>
        <taxon>Pseudomonadota</taxon>
        <taxon>Alphaproteobacteria</taxon>
        <taxon>Rhodobacterales</taxon>
        <taxon>Roseobacteraceae</taxon>
        <taxon>Tropicimonas</taxon>
    </lineage>
</organism>
<dbReference type="Proteomes" id="UP001597108">
    <property type="component" value="Unassembled WGS sequence"/>
</dbReference>
<feature type="domain" description="TadE-like" evidence="2">
    <location>
        <begin position="23"/>
        <end position="65"/>
    </location>
</feature>
<keyword evidence="1" id="KW-0812">Transmembrane</keyword>
<dbReference type="Pfam" id="PF07811">
    <property type="entry name" value="TadE"/>
    <property type="match status" value="1"/>
</dbReference>